<sequence>MIDSSIETLPLIEAIELYKIKHYPHLKWMKDYYKKLSLSQAIDQGARGLNPEKGGKQLMNSHQRRVGLKKCEEGALALSKWEKEFQQCSNFKELYDTTIKAKQGIKKLGPLWTYDTTLRIAFSKGEKYYPRKVYVQSGVKDGIRKLYKNMKPPSRRSIEVDDLYILSSELRKLKPYMLEHFFCVWGKSERGNDKPKRKSSHYC</sequence>
<keyword evidence="2" id="KW-1185">Reference proteome</keyword>
<dbReference type="EMBL" id="WWNE01000007">
    <property type="protein sequence ID" value="NBG66206.1"/>
    <property type="molecule type" value="Genomic_DNA"/>
</dbReference>
<dbReference type="Proteomes" id="UP000470771">
    <property type="component" value="Unassembled WGS sequence"/>
</dbReference>
<comment type="caution">
    <text evidence="1">The sequence shown here is derived from an EMBL/GenBank/DDBJ whole genome shotgun (WGS) entry which is preliminary data.</text>
</comment>
<accession>A0A6N9NHP6</accession>
<protein>
    <submittedName>
        <fullName evidence="1">Uncharacterized protein</fullName>
    </submittedName>
</protein>
<proteinExistence type="predicted"/>
<evidence type="ECO:0000313" key="1">
    <source>
        <dbReference type="EMBL" id="NBG66206.1"/>
    </source>
</evidence>
<evidence type="ECO:0000313" key="2">
    <source>
        <dbReference type="Proteomes" id="UP000470771"/>
    </source>
</evidence>
<name>A0A6N9NHP6_9FLAO</name>
<dbReference type="RefSeq" id="WP_160633167.1">
    <property type="nucleotide sequence ID" value="NZ_WWNE01000007.1"/>
</dbReference>
<organism evidence="1 2">
    <name type="scientific">Acidiluteibacter ferrifornacis</name>
    <dbReference type="NCBI Taxonomy" id="2692424"/>
    <lineage>
        <taxon>Bacteria</taxon>
        <taxon>Pseudomonadati</taxon>
        <taxon>Bacteroidota</taxon>
        <taxon>Flavobacteriia</taxon>
        <taxon>Flavobacteriales</taxon>
        <taxon>Cryomorphaceae</taxon>
        <taxon>Acidiluteibacter</taxon>
    </lineage>
</organism>
<reference evidence="1 2" key="1">
    <citation type="submission" date="2019-12" db="EMBL/GenBank/DDBJ databases">
        <authorList>
            <person name="Zhao J."/>
        </authorList>
    </citation>
    <scope>NUCLEOTIDE SEQUENCE [LARGE SCALE GENOMIC DNA]</scope>
    <source>
        <strain evidence="1 2">S-15</strain>
    </source>
</reference>
<gene>
    <name evidence="1" type="ORF">GQN54_08745</name>
</gene>
<dbReference type="AlphaFoldDB" id="A0A6N9NHP6"/>